<evidence type="ECO:0000256" key="3">
    <source>
        <dbReference type="SAM" id="SignalP"/>
    </source>
</evidence>
<feature type="chain" id="PRO_5011437486" evidence="3">
    <location>
        <begin position="28"/>
        <end position="413"/>
    </location>
</feature>
<keyword evidence="1 3" id="KW-0732">Signal</keyword>
<dbReference type="SUPFAM" id="SSF51261">
    <property type="entry name" value="Duplicated hybrid motif"/>
    <property type="match status" value="1"/>
</dbReference>
<dbReference type="Gene3D" id="6.10.250.3150">
    <property type="match status" value="1"/>
</dbReference>
<proteinExistence type="predicted"/>
<evidence type="ECO:0000259" key="4">
    <source>
        <dbReference type="Pfam" id="PF01551"/>
    </source>
</evidence>
<dbReference type="InterPro" id="IPR011055">
    <property type="entry name" value="Dup_hybrid_motif"/>
</dbReference>
<keyword evidence="6" id="KW-0378">Hydrolase</keyword>
<dbReference type="InterPro" id="IPR016047">
    <property type="entry name" value="M23ase_b-sheet_dom"/>
</dbReference>
<feature type="coiled-coil region" evidence="2">
    <location>
        <begin position="59"/>
        <end position="86"/>
    </location>
</feature>
<keyword evidence="2" id="KW-0175">Coiled coil</keyword>
<dbReference type="PANTHER" id="PTHR21666">
    <property type="entry name" value="PEPTIDASE-RELATED"/>
    <property type="match status" value="1"/>
</dbReference>
<evidence type="ECO:0000256" key="2">
    <source>
        <dbReference type="SAM" id="Coils"/>
    </source>
</evidence>
<organism evidence="6 7">
    <name type="scientific">Allisonella histaminiformans</name>
    <dbReference type="NCBI Taxonomy" id="209880"/>
    <lineage>
        <taxon>Bacteria</taxon>
        <taxon>Bacillati</taxon>
        <taxon>Bacillota</taxon>
        <taxon>Negativicutes</taxon>
        <taxon>Veillonellales</taxon>
        <taxon>Veillonellaceae</taxon>
        <taxon>Allisonella</taxon>
    </lineage>
</organism>
<dbReference type="Pfam" id="PF24568">
    <property type="entry name" value="CC_PcsB"/>
    <property type="match status" value="1"/>
</dbReference>
<feature type="domain" description="Peptidoglycan hydrolase PcsB coiled-coil" evidence="5">
    <location>
        <begin position="105"/>
        <end position="172"/>
    </location>
</feature>
<dbReference type="RefSeq" id="WP_091364045.1">
    <property type="nucleotide sequence ID" value="NZ_FMXA01000008.1"/>
</dbReference>
<evidence type="ECO:0000313" key="7">
    <source>
        <dbReference type="Proteomes" id="UP000199689"/>
    </source>
</evidence>
<dbReference type="EMBL" id="FMXA01000008">
    <property type="protein sequence ID" value="SDA47525.1"/>
    <property type="molecule type" value="Genomic_DNA"/>
</dbReference>
<name>A0A1G5VR54_9FIRM</name>
<dbReference type="OrthoDB" id="9809488at2"/>
<keyword evidence="7" id="KW-1185">Reference proteome</keyword>
<dbReference type="CDD" id="cd12797">
    <property type="entry name" value="M23_peptidase"/>
    <property type="match status" value="1"/>
</dbReference>
<dbReference type="PANTHER" id="PTHR21666:SF289">
    <property type="entry name" value="L-ALA--D-GLU ENDOPEPTIDASE"/>
    <property type="match status" value="1"/>
</dbReference>
<dbReference type="AlphaFoldDB" id="A0A1G5VR54"/>
<dbReference type="InterPro" id="IPR050570">
    <property type="entry name" value="Cell_wall_metabolism_enzyme"/>
</dbReference>
<feature type="signal peptide" evidence="3">
    <location>
        <begin position="1"/>
        <end position="27"/>
    </location>
</feature>
<sequence length="413" mass="45093">MKERKYAVFSAALASLLLLNSINPILADDTTKGLRNQLKDIQGQLSNAHAKKTNAEAIIREITVKLATIQAQLDAANAELVRIHAQQAQVNQQMVVTKQELAVATQHLMERQQVLDKRVRAIYIHGQLNYLQVIMGAKDFSDFANRLELLKRVVRSDYSLLQEIRQQQAAIQLKKDKLEAQRRQLASLESDALHTQQKIAEKKSEQQEVMDEAKAQRAAAEQMEAELQASSNDIMRQIQAHEAKIRAQQEAARRQAEAAARAARAAKAAGRKAPPVPVYKPMVIGTGRLSRPCGGPVTSPFGYRIHPIFHTKIYHAGVDFGVPSGTPIHAADSGVVIYAGSGMRGYGNVVIIDHGGGLSTLYAHNSSLAVRAGQSVSKGQVIARAGSTGYATGPHCHFEVRRNGAPTNPMGYL</sequence>
<dbReference type="GO" id="GO:0004222">
    <property type="term" value="F:metalloendopeptidase activity"/>
    <property type="evidence" value="ECO:0007669"/>
    <property type="project" value="TreeGrafter"/>
</dbReference>
<evidence type="ECO:0000256" key="1">
    <source>
        <dbReference type="ARBA" id="ARBA00022729"/>
    </source>
</evidence>
<dbReference type="Pfam" id="PF01551">
    <property type="entry name" value="Peptidase_M23"/>
    <property type="match status" value="1"/>
</dbReference>
<dbReference type="InterPro" id="IPR057309">
    <property type="entry name" value="PcsB_CC"/>
</dbReference>
<dbReference type="Gene3D" id="2.70.70.10">
    <property type="entry name" value="Glucose Permease (Domain IIA)"/>
    <property type="match status" value="1"/>
</dbReference>
<protein>
    <submittedName>
        <fullName evidence="6">Septal ring factor EnvC, activator of murein hydrolases AmiA and AmiB</fullName>
    </submittedName>
</protein>
<reference evidence="6 7" key="1">
    <citation type="submission" date="2016-10" db="EMBL/GenBank/DDBJ databases">
        <authorList>
            <person name="de Groot N.N."/>
        </authorList>
    </citation>
    <scope>NUCLEOTIDE SEQUENCE [LARGE SCALE GENOMIC DNA]</scope>
    <source>
        <strain evidence="6 7">DSM 15230</strain>
    </source>
</reference>
<feature type="domain" description="M23ase beta-sheet core" evidence="4">
    <location>
        <begin position="314"/>
        <end position="409"/>
    </location>
</feature>
<accession>A0A1G5VR54</accession>
<evidence type="ECO:0000313" key="6">
    <source>
        <dbReference type="EMBL" id="SDA47525.1"/>
    </source>
</evidence>
<evidence type="ECO:0000259" key="5">
    <source>
        <dbReference type="Pfam" id="PF24568"/>
    </source>
</evidence>
<dbReference type="GeneID" id="87755805"/>
<gene>
    <name evidence="6" type="ORF">SAMN02910343_00773</name>
</gene>
<feature type="coiled-coil region" evidence="2">
    <location>
        <begin position="161"/>
        <end position="266"/>
    </location>
</feature>
<dbReference type="STRING" id="209880.SAMN02910343_00773"/>
<dbReference type="Proteomes" id="UP000199689">
    <property type="component" value="Unassembled WGS sequence"/>
</dbReference>